<dbReference type="EMBL" id="PEDL01000012">
    <property type="protein sequence ID" value="PHV70273.1"/>
    <property type="molecule type" value="Genomic_DNA"/>
</dbReference>
<sequence>MSRAIGMVEYKTVSKGVQAADLILKTAQVELIQAQTVCPGKYIVLLAGDLSAVKASIEASRTQFGEALIDSFVLGNPHESIFPAIYGANEIKEAKALGIVETFTGASIIVAADEAAKTSVVELIELRIARGMCGKSYLFLTGDVAAVEAAIEKAQKAVSETGMFLDASVIPNPDKKLWESLL</sequence>
<accession>A0AC61DBX3</accession>
<organism evidence="1 2">
    <name type="scientific">Sporanaerobium hydrogeniformans</name>
    <dbReference type="NCBI Taxonomy" id="3072179"/>
    <lineage>
        <taxon>Bacteria</taxon>
        <taxon>Bacillati</taxon>
        <taxon>Bacillota</taxon>
        <taxon>Clostridia</taxon>
        <taxon>Lachnospirales</taxon>
        <taxon>Lachnospiraceae</taxon>
        <taxon>Sporanaerobium</taxon>
    </lineage>
</organism>
<protein>
    <submittedName>
        <fullName evidence="1">Propanediol utilization protein</fullName>
    </submittedName>
</protein>
<dbReference type="Proteomes" id="UP000224460">
    <property type="component" value="Unassembled WGS sequence"/>
</dbReference>
<evidence type="ECO:0000313" key="1">
    <source>
        <dbReference type="EMBL" id="PHV70273.1"/>
    </source>
</evidence>
<keyword evidence="2" id="KW-1185">Reference proteome</keyword>
<evidence type="ECO:0000313" key="2">
    <source>
        <dbReference type="Proteomes" id="UP000224460"/>
    </source>
</evidence>
<proteinExistence type="predicted"/>
<gene>
    <name evidence="1" type="ORF">CS063_11430</name>
</gene>
<name>A0AC61DBX3_9FIRM</name>
<reference evidence="1" key="1">
    <citation type="submission" date="2017-10" db="EMBL/GenBank/DDBJ databases">
        <title>Genome sequence of cellulolytic Lachnospiraceae bacterium XHS1971 isolated from hotspring sediment.</title>
        <authorList>
            <person name="Vasudevan G."/>
            <person name="Joshi A.J."/>
            <person name="Hivarkar S."/>
            <person name="Lanjekar V.B."/>
            <person name="Dhakephalkar P.K."/>
            <person name="Dagar S."/>
        </authorList>
    </citation>
    <scope>NUCLEOTIDE SEQUENCE</scope>
    <source>
        <strain evidence="1">XHS1971</strain>
    </source>
</reference>
<comment type="caution">
    <text evidence="1">The sequence shown here is derived from an EMBL/GenBank/DDBJ whole genome shotgun (WGS) entry which is preliminary data.</text>
</comment>